<feature type="transmembrane region" description="Helical" evidence="2">
    <location>
        <begin position="202"/>
        <end position="222"/>
    </location>
</feature>
<dbReference type="EMBL" id="DXBJ01000078">
    <property type="protein sequence ID" value="HIZ58929.1"/>
    <property type="molecule type" value="Genomic_DNA"/>
</dbReference>
<reference evidence="3" key="1">
    <citation type="journal article" date="2021" name="PeerJ">
        <title>Extensive microbial diversity within the chicken gut microbiome revealed by metagenomics and culture.</title>
        <authorList>
            <person name="Gilroy R."/>
            <person name="Ravi A."/>
            <person name="Getino M."/>
            <person name="Pursley I."/>
            <person name="Horton D.L."/>
            <person name="Alikhan N.F."/>
            <person name="Baker D."/>
            <person name="Gharbi K."/>
            <person name="Hall N."/>
            <person name="Watson M."/>
            <person name="Adriaenssens E.M."/>
            <person name="Foster-Nyarko E."/>
            <person name="Jarju S."/>
            <person name="Secka A."/>
            <person name="Antonio M."/>
            <person name="Oren A."/>
            <person name="Chaudhuri R.R."/>
            <person name="La Ragione R."/>
            <person name="Hildebrand F."/>
            <person name="Pallen M.J."/>
        </authorList>
    </citation>
    <scope>NUCLEOTIDE SEQUENCE</scope>
    <source>
        <strain evidence="3">ChiBcec16-3735</strain>
    </source>
</reference>
<dbReference type="InterPro" id="IPR036390">
    <property type="entry name" value="WH_DNA-bd_sf"/>
</dbReference>
<dbReference type="SUPFAM" id="SSF46785">
    <property type="entry name" value="Winged helix' DNA-binding domain"/>
    <property type="match status" value="1"/>
</dbReference>
<keyword evidence="2" id="KW-0472">Membrane</keyword>
<name>A0A9D2FHM8_9FIRM</name>
<comment type="caution">
    <text evidence="3">The sequence shown here is derived from an EMBL/GenBank/DDBJ whole genome shotgun (WGS) entry which is preliminary data.</text>
</comment>
<dbReference type="Gene3D" id="1.10.10.10">
    <property type="entry name" value="Winged helix-like DNA-binding domain superfamily/Winged helix DNA-binding domain"/>
    <property type="match status" value="1"/>
</dbReference>
<dbReference type="InterPro" id="IPR018770">
    <property type="entry name" value="ChloroindolylP_hydrolase"/>
</dbReference>
<sequence length="472" mass="51528">MDEKDKKAKQKKDEAAVQAELEQQLRDLGVGVNELKDTVNDAFRHGFEGRGDELGRQVNDVASDVTAVLNSVVGEVADAFQQAMDLKGSREERREREHRRWQQREARRRARQQEDGGAYDYAGRWQTGPGRVSWGRYRSDWAAPEGDYVKSIRWSARKRFGIGLALAITCGIFAFSFFVGGIACFVSTEAAVVSTIPIAETALAWTGIGLMVGGGLCTVGAVSGGEQLEASQLLNRCAAAFEGLDLSEGVDLDDLAGLLQVKKRKLRKQLRELINKGWLTGWLDERGNCLYLSAADYRAAHNIPPQPAPEPKAQPQPEPEAGAAPDKTVLHLETAQRFAHVLAEERKLMADPAAADELGKMQKTTESICAWLESHPESAPKARRFAEYYIPTTLKLLHTYNDVQGQQGDNAEAIRRDIGGILHTLNTAYANLYDTLLGDAALDVSSEIAALEGMLASDGLTGEGFSTGEGAR</sequence>
<reference evidence="3" key="2">
    <citation type="submission" date="2021-04" db="EMBL/GenBank/DDBJ databases">
        <authorList>
            <person name="Gilroy R."/>
        </authorList>
    </citation>
    <scope>NUCLEOTIDE SEQUENCE</scope>
    <source>
        <strain evidence="3">ChiBcec16-3735</strain>
    </source>
</reference>
<evidence type="ECO:0000313" key="3">
    <source>
        <dbReference type="EMBL" id="HIZ58929.1"/>
    </source>
</evidence>
<dbReference type="Proteomes" id="UP000824065">
    <property type="component" value="Unassembled WGS sequence"/>
</dbReference>
<protein>
    <submittedName>
        <fullName evidence="3">5-bromo-4-chloroindolyl phosphate hydrolysis family protein</fullName>
    </submittedName>
</protein>
<gene>
    <name evidence="3" type="ORF">H9725_10260</name>
</gene>
<feature type="compositionally biased region" description="Basic and acidic residues" evidence="1">
    <location>
        <begin position="87"/>
        <end position="105"/>
    </location>
</feature>
<feature type="region of interest" description="Disordered" evidence="1">
    <location>
        <begin position="302"/>
        <end position="323"/>
    </location>
</feature>
<evidence type="ECO:0000256" key="2">
    <source>
        <dbReference type="SAM" id="Phobius"/>
    </source>
</evidence>
<organism evidence="3 4">
    <name type="scientific">Candidatus Faecalibacterium gallistercoris</name>
    <dbReference type="NCBI Taxonomy" id="2838579"/>
    <lineage>
        <taxon>Bacteria</taxon>
        <taxon>Bacillati</taxon>
        <taxon>Bacillota</taxon>
        <taxon>Clostridia</taxon>
        <taxon>Eubacteriales</taxon>
        <taxon>Oscillospiraceae</taxon>
        <taxon>Faecalibacterium</taxon>
    </lineage>
</organism>
<dbReference type="InterPro" id="IPR036388">
    <property type="entry name" value="WH-like_DNA-bd_sf"/>
</dbReference>
<dbReference type="AlphaFoldDB" id="A0A9D2FHM8"/>
<feature type="transmembrane region" description="Helical" evidence="2">
    <location>
        <begin position="160"/>
        <end position="182"/>
    </location>
</feature>
<feature type="region of interest" description="Disordered" evidence="1">
    <location>
        <begin position="87"/>
        <end position="114"/>
    </location>
</feature>
<feature type="compositionally biased region" description="Pro residues" evidence="1">
    <location>
        <begin position="304"/>
        <end position="318"/>
    </location>
</feature>
<keyword evidence="2" id="KW-0812">Transmembrane</keyword>
<accession>A0A9D2FHM8</accession>
<dbReference type="Pfam" id="PF10112">
    <property type="entry name" value="Halogen_Hydrol"/>
    <property type="match status" value="1"/>
</dbReference>
<proteinExistence type="predicted"/>
<evidence type="ECO:0000313" key="4">
    <source>
        <dbReference type="Proteomes" id="UP000824065"/>
    </source>
</evidence>
<keyword evidence="2" id="KW-1133">Transmembrane helix</keyword>
<evidence type="ECO:0000256" key="1">
    <source>
        <dbReference type="SAM" id="MobiDB-lite"/>
    </source>
</evidence>